<feature type="compositionally biased region" description="Polar residues" evidence="1">
    <location>
        <begin position="19"/>
        <end position="28"/>
    </location>
</feature>
<feature type="region of interest" description="Disordered" evidence="1">
    <location>
        <begin position="1"/>
        <end position="30"/>
    </location>
</feature>
<evidence type="ECO:0000313" key="3">
    <source>
        <dbReference type="Proteomes" id="UP000537260"/>
    </source>
</evidence>
<proteinExistence type="predicted"/>
<keyword evidence="3" id="KW-1185">Reference proteome</keyword>
<organism evidence="2 3">
    <name type="scientific">Glaciibacter psychrotolerans</name>
    <dbReference type="NCBI Taxonomy" id="670054"/>
    <lineage>
        <taxon>Bacteria</taxon>
        <taxon>Bacillati</taxon>
        <taxon>Actinomycetota</taxon>
        <taxon>Actinomycetes</taxon>
        <taxon>Micrococcales</taxon>
        <taxon>Microbacteriaceae</taxon>
        <taxon>Glaciibacter</taxon>
    </lineage>
</organism>
<evidence type="ECO:0000313" key="2">
    <source>
        <dbReference type="EMBL" id="NYJ18275.1"/>
    </source>
</evidence>
<dbReference type="RefSeq" id="WP_179577207.1">
    <property type="nucleotide sequence ID" value="NZ_JACCFM010000001.1"/>
</dbReference>
<dbReference type="EMBL" id="JACCFM010000001">
    <property type="protein sequence ID" value="NYJ18275.1"/>
    <property type="molecule type" value="Genomic_DNA"/>
</dbReference>
<accession>A0A7Z0J4E9</accession>
<gene>
    <name evidence="2" type="ORF">HNR05_000066</name>
</gene>
<sequence>MNEHEPRTPMPAEPELSQEVAQATSDTAPSLPERIEAGIAAALGQEREVHLDTARAIAEALSQAVGDDSVLARFADTGQGNYLALREEYLPHYGEPSTPAEVRRWINWLGTFLVRRENTGSGRRFMNEHLEPTLDRVLVRTVLESQAGPVTVYLPATLDAREIIALTARLEALDEFFGTSFKAFLTLPDVNAADPNLMESYHETYVGSFRTIEEALRALTPLADWEAELSSWATDHGLDSETVRINLDAVEEMMRTMHDVVERNGLLHAFNR</sequence>
<dbReference type="Proteomes" id="UP000537260">
    <property type="component" value="Unassembled WGS sequence"/>
</dbReference>
<dbReference type="AlphaFoldDB" id="A0A7Z0J4E9"/>
<reference evidence="2 3" key="1">
    <citation type="submission" date="2020-07" db="EMBL/GenBank/DDBJ databases">
        <title>Sequencing the genomes of 1000 actinobacteria strains.</title>
        <authorList>
            <person name="Klenk H.-P."/>
        </authorList>
    </citation>
    <scope>NUCLEOTIDE SEQUENCE [LARGE SCALE GENOMIC DNA]</scope>
    <source>
        <strain evidence="2 3">LI1</strain>
    </source>
</reference>
<evidence type="ECO:0000256" key="1">
    <source>
        <dbReference type="SAM" id="MobiDB-lite"/>
    </source>
</evidence>
<name>A0A7Z0J4E9_9MICO</name>
<protein>
    <submittedName>
        <fullName evidence="2">Uncharacterized protein</fullName>
    </submittedName>
</protein>
<comment type="caution">
    <text evidence="2">The sequence shown here is derived from an EMBL/GenBank/DDBJ whole genome shotgun (WGS) entry which is preliminary data.</text>
</comment>